<dbReference type="InterPro" id="IPR036188">
    <property type="entry name" value="FAD/NAD-bd_sf"/>
</dbReference>
<dbReference type="OrthoDB" id="655030at2759"/>
<dbReference type="SUPFAM" id="SSF51905">
    <property type="entry name" value="FAD/NAD(P)-binding domain"/>
    <property type="match status" value="1"/>
</dbReference>
<keyword evidence="1" id="KW-0285">Flavoprotein</keyword>
<evidence type="ECO:0000256" key="1">
    <source>
        <dbReference type="ARBA" id="ARBA00022630"/>
    </source>
</evidence>
<dbReference type="PRINTS" id="PR00420">
    <property type="entry name" value="RNGMNOXGNASE"/>
</dbReference>
<dbReference type="GeneID" id="19408903"/>
<proteinExistence type="predicted"/>
<dbReference type="RefSeq" id="XP_008045146.1">
    <property type="nucleotide sequence ID" value="XM_008046955.1"/>
</dbReference>
<evidence type="ECO:0000256" key="4">
    <source>
        <dbReference type="ARBA" id="ARBA00023033"/>
    </source>
</evidence>
<dbReference type="KEGG" id="tvs:TRAVEDRAFT_136448"/>
<gene>
    <name evidence="6" type="ORF">TRAVEDRAFT_136448</name>
</gene>
<keyword evidence="3" id="KW-0560">Oxidoreductase</keyword>
<dbReference type="GO" id="GO:0071949">
    <property type="term" value="F:FAD binding"/>
    <property type="evidence" value="ECO:0007669"/>
    <property type="project" value="InterPro"/>
</dbReference>
<accession>R7S8N2</accession>
<evidence type="ECO:0000256" key="2">
    <source>
        <dbReference type="ARBA" id="ARBA00022827"/>
    </source>
</evidence>
<evidence type="ECO:0000256" key="3">
    <source>
        <dbReference type="ARBA" id="ARBA00023002"/>
    </source>
</evidence>
<dbReference type="PANTHER" id="PTHR46972:SF1">
    <property type="entry name" value="FAD DEPENDENT OXIDOREDUCTASE DOMAIN-CONTAINING PROTEIN"/>
    <property type="match status" value="1"/>
</dbReference>
<evidence type="ECO:0000259" key="5">
    <source>
        <dbReference type="Pfam" id="PF01494"/>
    </source>
</evidence>
<dbReference type="Gene3D" id="3.50.50.60">
    <property type="entry name" value="FAD/NAD(P)-binding domain"/>
    <property type="match status" value="1"/>
</dbReference>
<dbReference type="PANTHER" id="PTHR46972">
    <property type="entry name" value="MONOOXYGENASE ASQM-RELATED"/>
    <property type="match status" value="1"/>
</dbReference>
<dbReference type="EMBL" id="JH711797">
    <property type="protein sequence ID" value="EIW52045.1"/>
    <property type="molecule type" value="Genomic_DNA"/>
</dbReference>
<dbReference type="GO" id="GO:0004497">
    <property type="term" value="F:monooxygenase activity"/>
    <property type="evidence" value="ECO:0007669"/>
    <property type="project" value="UniProtKB-KW"/>
</dbReference>
<dbReference type="Pfam" id="PF01494">
    <property type="entry name" value="FAD_binding_3"/>
    <property type="match status" value="1"/>
</dbReference>
<evidence type="ECO:0000313" key="7">
    <source>
        <dbReference type="Proteomes" id="UP000054317"/>
    </source>
</evidence>
<dbReference type="OMA" id="DWAPWTR"/>
<evidence type="ECO:0000313" key="6">
    <source>
        <dbReference type="EMBL" id="EIW52045.1"/>
    </source>
</evidence>
<dbReference type="InterPro" id="IPR002938">
    <property type="entry name" value="FAD-bd"/>
</dbReference>
<keyword evidence="4" id="KW-0503">Monooxygenase</keyword>
<reference evidence="7" key="1">
    <citation type="journal article" date="2012" name="Science">
        <title>The Paleozoic origin of enzymatic lignin decomposition reconstructed from 31 fungal genomes.</title>
        <authorList>
            <person name="Floudas D."/>
            <person name="Binder M."/>
            <person name="Riley R."/>
            <person name="Barry K."/>
            <person name="Blanchette R.A."/>
            <person name="Henrissat B."/>
            <person name="Martinez A.T."/>
            <person name="Otillar R."/>
            <person name="Spatafora J.W."/>
            <person name="Yadav J.S."/>
            <person name="Aerts A."/>
            <person name="Benoit I."/>
            <person name="Boyd A."/>
            <person name="Carlson A."/>
            <person name="Copeland A."/>
            <person name="Coutinho P.M."/>
            <person name="de Vries R.P."/>
            <person name="Ferreira P."/>
            <person name="Findley K."/>
            <person name="Foster B."/>
            <person name="Gaskell J."/>
            <person name="Glotzer D."/>
            <person name="Gorecki P."/>
            <person name="Heitman J."/>
            <person name="Hesse C."/>
            <person name="Hori C."/>
            <person name="Igarashi K."/>
            <person name="Jurgens J.A."/>
            <person name="Kallen N."/>
            <person name="Kersten P."/>
            <person name="Kohler A."/>
            <person name="Kuees U."/>
            <person name="Kumar T.K.A."/>
            <person name="Kuo A."/>
            <person name="LaButti K."/>
            <person name="Larrondo L.F."/>
            <person name="Lindquist E."/>
            <person name="Ling A."/>
            <person name="Lombard V."/>
            <person name="Lucas S."/>
            <person name="Lundell T."/>
            <person name="Martin R."/>
            <person name="McLaughlin D.J."/>
            <person name="Morgenstern I."/>
            <person name="Morin E."/>
            <person name="Murat C."/>
            <person name="Nagy L.G."/>
            <person name="Nolan M."/>
            <person name="Ohm R.A."/>
            <person name="Patyshakuliyeva A."/>
            <person name="Rokas A."/>
            <person name="Ruiz-Duenas F.J."/>
            <person name="Sabat G."/>
            <person name="Salamov A."/>
            <person name="Samejima M."/>
            <person name="Schmutz J."/>
            <person name="Slot J.C."/>
            <person name="St John F."/>
            <person name="Stenlid J."/>
            <person name="Sun H."/>
            <person name="Sun S."/>
            <person name="Syed K."/>
            <person name="Tsang A."/>
            <person name="Wiebenga A."/>
            <person name="Young D."/>
            <person name="Pisabarro A."/>
            <person name="Eastwood D.C."/>
            <person name="Martin F."/>
            <person name="Cullen D."/>
            <person name="Grigoriev I.V."/>
            <person name="Hibbett D.S."/>
        </authorList>
    </citation>
    <scope>NUCLEOTIDE SEQUENCE [LARGE SCALE GENOMIC DNA]</scope>
    <source>
        <strain evidence="7">FP-101664</strain>
    </source>
</reference>
<feature type="domain" description="FAD-binding" evidence="5">
    <location>
        <begin position="13"/>
        <end position="349"/>
    </location>
</feature>
<protein>
    <submittedName>
        <fullName evidence="6">Fumarate reductase/succinate dehydrogenase flavo protein domain protein</fullName>
    </submittedName>
</protein>
<keyword evidence="2" id="KW-0274">FAD</keyword>
<dbReference type="AlphaFoldDB" id="R7S8N2"/>
<name>R7S8N2_TRAVS</name>
<organism evidence="6 7">
    <name type="scientific">Trametes versicolor (strain FP-101664)</name>
    <name type="common">White-rot fungus</name>
    <name type="synonym">Coriolus versicolor</name>
    <dbReference type="NCBI Taxonomy" id="717944"/>
    <lineage>
        <taxon>Eukaryota</taxon>
        <taxon>Fungi</taxon>
        <taxon>Dikarya</taxon>
        <taxon>Basidiomycota</taxon>
        <taxon>Agaricomycotina</taxon>
        <taxon>Agaricomycetes</taxon>
        <taxon>Polyporales</taxon>
        <taxon>Polyporaceae</taxon>
        <taxon>Trametes</taxon>
    </lineage>
</organism>
<dbReference type="Proteomes" id="UP000054317">
    <property type="component" value="Unassembled WGS sequence"/>
</dbReference>
<keyword evidence="7" id="KW-1185">Reference proteome</keyword>
<sequence>MSTASQYQTQPRIAIIGGGPSGLVLLLTLHKRGIPATLYEREVDSKSRAHLGGMLDLEWNSGQRALRENGMEDTFRKYSRRDAEEFRVGGKDGVSLYSRDNPEADSHDLRCARPEIDRRVLREIMLDAVPQDAVKWDHTLASIRSLGGGQHELTFANGAVVVADIVIGADGGKSRVRPILSPAVPLYHGFTGAEISLAPEVAALPENRDISDGVGKGSCMLAEDGKVFTLQRNGSGRIRAYLWHRNTPDWTLPHDPKEAKKVLLDIFADWAPWTRRFIEIADENAIYIRPLFHLVVGHRWEHKPGVTLIGDAAHLISPFAGAGANLAMRDGVELGLVLADAVSKGLAPQEREAAVAVWEGEMFAKVEGFTAVAYNNVELCFSSAAPQAAVKALQDAMAQT</sequence>